<dbReference type="InterPro" id="IPR029056">
    <property type="entry name" value="Ribokinase-like"/>
</dbReference>
<feature type="domain" description="Carbohydrate kinase PfkB" evidence="6">
    <location>
        <begin position="9"/>
        <end position="304"/>
    </location>
</feature>
<evidence type="ECO:0000259" key="6">
    <source>
        <dbReference type="Pfam" id="PF00294"/>
    </source>
</evidence>
<accession>A0A9D2HFS2</accession>
<keyword evidence="2" id="KW-0808">Transferase</keyword>
<dbReference type="Gene3D" id="3.40.1190.20">
    <property type="match status" value="1"/>
</dbReference>
<keyword evidence="4 7" id="KW-0418">Kinase</keyword>
<reference evidence="7" key="2">
    <citation type="submission" date="2021-04" db="EMBL/GenBank/DDBJ databases">
        <authorList>
            <person name="Gilroy R."/>
        </authorList>
    </citation>
    <scope>NUCLEOTIDE SEQUENCE</scope>
    <source>
        <strain evidence="7">CHK178-16964</strain>
    </source>
</reference>
<evidence type="ECO:0000313" key="8">
    <source>
        <dbReference type="Proteomes" id="UP000823900"/>
    </source>
</evidence>
<reference evidence="7" key="1">
    <citation type="journal article" date="2021" name="PeerJ">
        <title>Extensive microbial diversity within the chicken gut microbiome revealed by metagenomics and culture.</title>
        <authorList>
            <person name="Gilroy R."/>
            <person name="Ravi A."/>
            <person name="Getino M."/>
            <person name="Pursley I."/>
            <person name="Horton D.L."/>
            <person name="Alikhan N.F."/>
            <person name="Baker D."/>
            <person name="Gharbi K."/>
            <person name="Hall N."/>
            <person name="Watson M."/>
            <person name="Adriaenssens E.M."/>
            <person name="Foster-Nyarko E."/>
            <person name="Jarju S."/>
            <person name="Secka A."/>
            <person name="Antonio M."/>
            <person name="Oren A."/>
            <person name="Chaudhuri R.R."/>
            <person name="La Ragione R."/>
            <person name="Hildebrand F."/>
            <person name="Pallen M.J."/>
        </authorList>
    </citation>
    <scope>NUCLEOTIDE SEQUENCE</scope>
    <source>
        <strain evidence="7">CHK178-16964</strain>
    </source>
</reference>
<evidence type="ECO:0000256" key="4">
    <source>
        <dbReference type="ARBA" id="ARBA00022777"/>
    </source>
</evidence>
<protein>
    <submittedName>
        <fullName evidence="7">Sugar kinase</fullName>
    </submittedName>
</protein>
<keyword evidence="3" id="KW-0547">Nucleotide-binding</keyword>
<dbReference type="AlphaFoldDB" id="A0A9D2HFS2"/>
<dbReference type="SUPFAM" id="SSF53613">
    <property type="entry name" value="Ribokinase-like"/>
    <property type="match status" value="1"/>
</dbReference>
<dbReference type="EMBL" id="DWZA01000004">
    <property type="protein sequence ID" value="HJA70047.1"/>
    <property type="molecule type" value="Genomic_DNA"/>
</dbReference>
<dbReference type="InterPro" id="IPR011611">
    <property type="entry name" value="PfkB_dom"/>
</dbReference>
<evidence type="ECO:0000313" key="7">
    <source>
        <dbReference type="EMBL" id="HJA70047.1"/>
    </source>
</evidence>
<dbReference type="GO" id="GO:0016301">
    <property type="term" value="F:kinase activity"/>
    <property type="evidence" value="ECO:0007669"/>
    <property type="project" value="UniProtKB-KW"/>
</dbReference>
<dbReference type="Proteomes" id="UP000823900">
    <property type="component" value="Unassembled WGS sequence"/>
</dbReference>
<comment type="caution">
    <text evidence="7">The sequence shown here is derived from an EMBL/GenBank/DDBJ whole genome shotgun (WGS) entry which is preliminary data.</text>
</comment>
<gene>
    <name evidence="7" type="ORF">IAA07_00515</name>
</gene>
<dbReference type="InterPro" id="IPR050306">
    <property type="entry name" value="PfkB_Carbo_kinase"/>
</dbReference>
<name>A0A9D2HFS2_9FIRM</name>
<dbReference type="PANTHER" id="PTHR43085">
    <property type="entry name" value="HEXOKINASE FAMILY MEMBER"/>
    <property type="match status" value="1"/>
</dbReference>
<organism evidence="7 8">
    <name type="scientific">Candidatus Lachnoclostridium stercoravium</name>
    <dbReference type="NCBI Taxonomy" id="2838633"/>
    <lineage>
        <taxon>Bacteria</taxon>
        <taxon>Bacillati</taxon>
        <taxon>Bacillota</taxon>
        <taxon>Clostridia</taxon>
        <taxon>Lachnospirales</taxon>
        <taxon>Lachnospiraceae</taxon>
    </lineage>
</organism>
<sequence>MNVKNPGGKIISIGELLVEFIPVKPDLRLYEEGSILKTASGSSGIFACANAKICDRAAFIGKIGSDPLSRFVFDVMKREGVDISRVVTGEGQIGLAFLENLEHGRNFEYYRNKSAGSRFSPEDVDDEYIKNASAIHYSGMLLELSDSMREACRKCVRIAKEAGVMVSFDPNIRKEVMTSDDAKKRLYEGIETADIIAPTLEEARFITGLEDEMDILRELHSRGPKIIALTKDKDGAVLSDGSQVIWVGGTNVTAIDPTGAGDTFASMLIYGIQEGWDLEKIAVYCNCAGGLAVTKQGSIGRALPTMEEVERMVSQVSLDIRKETISAGSL</sequence>
<evidence type="ECO:0000256" key="1">
    <source>
        <dbReference type="ARBA" id="ARBA00010688"/>
    </source>
</evidence>
<evidence type="ECO:0000256" key="5">
    <source>
        <dbReference type="ARBA" id="ARBA00022840"/>
    </source>
</evidence>
<dbReference type="CDD" id="cd01166">
    <property type="entry name" value="KdgK"/>
    <property type="match status" value="1"/>
</dbReference>
<comment type="similarity">
    <text evidence="1">Belongs to the carbohydrate kinase PfkB family.</text>
</comment>
<proteinExistence type="inferred from homology"/>
<evidence type="ECO:0000256" key="3">
    <source>
        <dbReference type="ARBA" id="ARBA00022741"/>
    </source>
</evidence>
<dbReference type="PANTHER" id="PTHR43085:SF1">
    <property type="entry name" value="PSEUDOURIDINE KINASE-RELATED"/>
    <property type="match status" value="1"/>
</dbReference>
<keyword evidence="5" id="KW-0067">ATP-binding</keyword>
<evidence type="ECO:0000256" key="2">
    <source>
        <dbReference type="ARBA" id="ARBA00022679"/>
    </source>
</evidence>
<dbReference type="Pfam" id="PF00294">
    <property type="entry name" value="PfkB"/>
    <property type="match status" value="1"/>
</dbReference>
<dbReference type="GO" id="GO:0005524">
    <property type="term" value="F:ATP binding"/>
    <property type="evidence" value="ECO:0007669"/>
    <property type="project" value="UniProtKB-KW"/>
</dbReference>